<evidence type="ECO:0000256" key="2">
    <source>
        <dbReference type="SAM" id="Phobius"/>
    </source>
</evidence>
<dbReference type="AlphaFoldDB" id="A0A1Y1JTC2"/>
<evidence type="ECO:0000313" key="4">
    <source>
        <dbReference type="Proteomes" id="UP000195521"/>
    </source>
</evidence>
<keyword evidence="2" id="KW-0472">Membrane</keyword>
<accession>A0A1Y1JTC2</accession>
<dbReference type="GeneID" id="39750419"/>
<name>A0A1Y1JTC2_PLAGO</name>
<feature type="transmembrane region" description="Helical" evidence="2">
    <location>
        <begin position="258"/>
        <end position="279"/>
    </location>
</feature>
<feature type="transmembrane region" description="Helical" evidence="2">
    <location>
        <begin position="21"/>
        <end position="43"/>
    </location>
</feature>
<dbReference type="OrthoDB" id="385524at2759"/>
<dbReference type="OMA" id="RVSNLWV"/>
<proteinExistence type="predicted"/>
<sequence>MRMELSPLVSTKRNQSTWIKIPFWKFSFHMVIYMLIPLSFRYFPLLAKVILIIIFFKYMQYLFQNVLLFFLYNKNKQGFDELIKLLLLQLHNEKDEAEKNKDNDEKVRLIVDDIYTRIQEIMKSVIWIYFVFSKNSCNHLYQPPGFSTDGSKIVSTPRRIANLWDLQGVYMNLYVVLLRLKLCKVRDKSVDESLDESHHKSTDQQDEKTLFKNIRNVYKLKYTKEYEMMKRNDEFSFFSHFGELVCYSVKQTFICFHFFFFTTISIYYLSRSFFILSYYKNVLKTKLRYENSCKNRDMCDELFFLLIDSISHLSYEQTDAPSGANSRCVNDDESQRDRKLSTYETMECNLLKCIKLINVLKSEHSKDNYDKVLHKNPKNTNESENQEELASNYVLPSEKEVYETEPLKDYHKDEEAHSGATTSQKKQPEEDAELMYEVYVYESGNEDNQMMMQNEGKMYTERRFLGPHSQYEHNQKTLMYTYKKYFNCKGENSIDNDGLVKNHTSSYINDTIWHNKQFNEVYSDQPIIDSKMCTHINCANLINELKAVFKKEKRYVYLNKKLFYDQSLCDFVIREYSSVENFSLQNVSMHLDVGENGDGENGDGENGDGENGDGENGDGENGDGENGDGENGDGENGDGENGDDENGDDENGDDENRDDENGDDENRDDENRDGQNGDDVNTNVNANEHSKINTLCETGQGRSCTEHKTHDQGTYEEDYLRPIIDIPSFRQSIAATILQRSFI</sequence>
<feature type="transmembrane region" description="Helical" evidence="2">
    <location>
        <begin position="49"/>
        <end position="72"/>
    </location>
</feature>
<keyword evidence="4" id="KW-1185">Reference proteome</keyword>
<feature type="compositionally biased region" description="Acidic residues" evidence="1">
    <location>
        <begin position="595"/>
        <end position="668"/>
    </location>
</feature>
<evidence type="ECO:0000313" key="3">
    <source>
        <dbReference type="EMBL" id="GAW83673.1"/>
    </source>
</evidence>
<reference evidence="4" key="1">
    <citation type="submission" date="2017-04" db="EMBL/GenBank/DDBJ databases">
        <title>Plasmodium gonderi genome.</title>
        <authorList>
            <person name="Arisue N."/>
            <person name="Honma H."/>
            <person name="Kawai S."/>
            <person name="Tougan T."/>
            <person name="Tanabe K."/>
            <person name="Horii T."/>
        </authorList>
    </citation>
    <scope>NUCLEOTIDE SEQUENCE [LARGE SCALE GENOMIC DNA]</scope>
    <source>
        <strain evidence="4">ATCC 30045</strain>
    </source>
</reference>
<protein>
    <submittedName>
        <fullName evidence="3">Uncharacterized protein</fullName>
    </submittedName>
</protein>
<feature type="region of interest" description="Disordered" evidence="1">
    <location>
        <begin position="591"/>
        <end position="688"/>
    </location>
</feature>
<dbReference type="Proteomes" id="UP000195521">
    <property type="component" value="Unassembled WGS sequence"/>
</dbReference>
<dbReference type="EMBL" id="BDQF01000015">
    <property type="protein sequence ID" value="GAW83673.1"/>
    <property type="molecule type" value="Genomic_DNA"/>
</dbReference>
<keyword evidence="2" id="KW-1133">Transmembrane helix</keyword>
<evidence type="ECO:0000256" key="1">
    <source>
        <dbReference type="SAM" id="MobiDB-lite"/>
    </source>
</evidence>
<comment type="caution">
    <text evidence="3">The sequence shown here is derived from an EMBL/GenBank/DDBJ whole genome shotgun (WGS) entry which is preliminary data.</text>
</comment>
<gene>
    <name evidence="3" type="ORF">PGO_144710</name>
</gene>
<dbReference type="RefSeq" id="XP_028546262.1">
    <property type="nucleotide sequence ID" value="XM_028690461.1"/>
</dbReference>
<organism evidence="3 4">
    <name type="scientific">Plasmodium gonderi</name>
    <dbReference type="NCBI Taxonomy" id="77519"/>
    <lineage>
        <taxon>Eukaryota</taxon>
        <taxon>Sar</taxon>
        <taxon>Alveolata</taxon>
        <taxon>Apicomplexa</taxon>
        <taxon>Aconoidasida</taxon>
        <taxon>Haemosporida</taxon>
        <taxon>Plasmodiidae</taxon>
        <taxon>Plasmodium</taxon>
        <taxon>Plasmodium (Plasmodium)</taxon>
    </lineage>
</organism>
<keyword evidence="2" id="KW-0812">Transmembrane</keyword>
<feature type="region of interest" description="Disordered" evidence="1">
    <location>
        <begin position="370"/>
        <end position="400"/>
    </location>
</feature>